<dbReference type="GO" id="GO:0032259">
    <property type="term" value="P:methylation"/>
    <property type="evidence" value="ECO:0007669"/>
    <property type="project" value="UniProtKB-KW"/>
</dbReference>
<keyword evidence="5" id="KW-1185">Reference proteome</keyword>
<evidence type="ECO:0000256" key="2">
    <source>
        <dbReference type="ARBA" id="ARBA00022603"/>
    </source>
</evidence>
<dbReference type="GeneID" id="24105529"/>
<sequence>MTASPTRTRPSKSSGLSYHSASYWNHRFITDPRESSGFEWLSSSTSLLSLLTTSPAPLLLRDPPIHILHIGVGTSSLSLDILKYWRQQFPADWMYRAKNIVNVDFSPNSVDFQRRAECQWLGEIGEDGDVELMEYRIVDLLDWHQVESVLGQGEPFDLVLDKSTTDSISTGEDTAFTCIKGDTHHPSLLQLARSKIGVVGGVATTQVLGIHLSSIVKPDGLWYCHSYSSDRWDDVISPSEAAAADIWPWKQTDKTSVAVESSDPNAPLINHYIYTMQRS</sequence>
<dbReference type="InterPro" id="IPR029063">
    <property type="entry name" value="SAM-dependent_MTases_sf"/>
</dbReference>
<dbReference type="SUPFAM" id="SSF53335">
    <property type="entry name" value="S-adenosyl-L-methionine-dependent methyltransferases"/>
    <property type="match status" value="1"/>
</dbReference>
<evidence type="ECO:0000256" key="3">
    <source>
        <dbReference type="ARBA" id="ARBA00022679"/>
    </source>
</evidence>
<dbReference type="RefSeq" id="XP_012186250.1">
    <property type="nucleotide sequence ID" value="XM_012330860.1"/>
</dbReference>
<dbReference type="Proteomes" id="UP000014071">
    <property type="component" value="Unassembled WGS sequence"/>
</dbReference>
<dbReference type="eggNOG" id="ENOG502S12X">
    <property type="taxonomic scope" value="Eukaryota"/>
</dbReference>
<accession>R9NVW4</accession>
<dbReference type="OrthoDB" id="411785at2759"/>
<gene>
    <name evidence="4" type="ORF">PHSY_000217</name>
</gene>
<protein>
    <submittedName>
        <fullName evidence="4">Uncharacterized protein</fullName>
    </submittedName>
</protein>
<dbReference type="Gene3D" id="3.40.50.150">
    <property type="entry name" value="Vaccinia Virus protein VP39"/>
    <property type="match status" value="1"/>
</dbReference>
<comment type="similarity">
    <text evidence="1">Belongs to the methyltransferase superfamily.</text>
</comment>
<dbReference type="GO" id="GO:0008168">
    <property type="term" value="F:methyltransferase activity"/>
    <property type="evidence" value="ECO:0007669"/>
    <property type="project" value="UniProtKB-KW"/>
</dbReference>
<keyword evidence="3" id="KW-0808">Transferase</keyword>
<evidence type="ECO:0000256" key="1">
    <source>
        <dbReference type="ARBA" id="ARBA00008361"/>
    </source>
</evidence>
<proteinExistence type="inferred from homology"/>
<organism evidence="4 5">
    <name type="scientific">Pseudozyma hubeiensis (strain SY62)</name>
    <name type="common">Yeast</name>
    <dbReference type="NCBI Taxonomy" id="1305764"/>
    <lineage>
        <taxon>Eukaryota</taxon>
        <taxon>Fungi</taxon>
        <taxon>Dikarya</taxon>
        <taxon>Basidiomycota</taxon>
        <taxon>Ustilaginomycotina</taxon>
        <taxon>Ustilaginomycetes</taxon>
        <taxon>Ustilaginales</taxon>
        <taxon>Ustilaginaceae</taxon>
        <taxon>Pseudozyma</taxon>
    </lineage>
</organism>
<evidence type="ECO:0000313" key="5">
    <source>
        <dbReference type="Proteomes" id="UP000014071"/>
    </source>
</evidence>
<dbReference type="PANTHER" id="PTHR12176:SF84">
    <property type="entry name" value="METHYLTRANSFERASE DOMAIN-CONTAINING PROTEIN"/>
    <property type="match status" value="1"/>
</dbReference>
<dbReference type="HOGENOM" id="CLU_034313_0_0_1"/>
<evidence type="ECO:0000313" key="4">
    <source>
        <dbReference type="EMBL" id="GAC92663.1"/>
    </source>
</evidence>
<dbReference type="PANTHER" id="PTHR12176">
    <property type="entry name" value="SAM-DEPENDENT METHYLTRANSFERASE SUPERFAMILY PROTEIN"/>
    <property type="match status" value="1"/>
</dbReference>
<reference evidence="5" key="1">
    <citation type="journal article" date="2013" name="Genome Announc.">
        <title>Draft genome sequence of the basidiomycetous yeast-like fungus Pseudozyma hubeiensis SY62, which produces an abundant amount of the biosurfactant mannosylerythritol lipids.</title>
        <authorList>
            <person name="Konishi M."/>
            <person name="Hatada Y."/>
            <person name="Horiuchi J."/>
        </authorList>
    </citation>
    <scope>NUCLEOTIDE SEQUENCE [LARGE SCALE GENOMIC DNA]</scope>
    <source>
        <strain evidence="5">SY62</strain>
    </source>
</reference>
<keyword evidence="2" id="KW-0489">Methyltransferase</keyword>
<dbReference type="EMBL" id="DF238767">
    <property type="protein sequence ID" value="GAC92663.1"/>
    <property type="molecule type" value="Genomic_DNA"/>
</dbReference>
<name>R9NVW4_PSEHS</name>
<dbReference type="AlphaFoldDB" id="R9NVW4"/>
<dbReference type="InterPro" id="IPR051419">
    <property type="entry name" value="Lys/N-term_MeTrsfase_sf"/>
</dbReference>